<dbReference type="EMBL" id="LAZP02000033">
    <property type="protein sequence ID" value="PFH62311.1"/>
    <property type="molecule type" value="Genomic_DNA"/>
</dbReference>
<dbReference type="GO" id="GO:0004517">
    <property type="term" value="F:nitric-oxide synthase activity"/>
    <property type="evidence" value="ECO:0007669"/>
    <property type="project" value="InterPro"/>
</dbReference>
<dbReference type="GO" id="GO:0006809">
    <property type="term" value="P:nitric oxide biosynthetic process"/>
    <property type="evidence" value="ECO:0007669"/>
    <property type="project" value="InterPro"/>
</dbReference>
<name>A0A2A9PMM3_OPHUN</name>
<evidence type="ECO:0000313" key="3">
    <source>
        <dbReference type="Proteomes" id="UP000037136"/>
    </source>
</evidence>
<evidence type="ECO:0000313" key="2">
    <source>
        <dbReference type="EMBL" id="PFH62311.1"/>
    </source>
</evidence>
<dbReference type="OrthoDB" id="5407825at2759"/>
<dbReference type="Proteomes" id="UP000037136">
    <property type="component" value="Unassembled WGS sequence"/>
</dbReference>
<reference evidence="2 3" key="2">
    <citation type="journal article" date="2017" name="Sci. Rep.">
        <title>Ant-infecting Ophiocordyceps genomes reveal a high diversity of potential behavioral manipulation genes and a possible major role for enterotoxins.</title>
        <authorList>
            <person name="de Bekker C."/>
            <person name="Ohm R.A."/>
            <person name="Evans H.C."/>
            <person name="Brachmann A."/>
            <person name="Hughes D.P."/>
        </authorList>
    </citation>
    <scope>NUCLEOTIDE SEQUENCE [LARGE SCALE GENOMIC DNA]</scope>
    <source>
        <strain evidence="2 3">SC16a</strain>
    </source>
</reference>
<gene>
    <name evidence="2" type="ORF">XA68_14171</name>
</gene>
<proteinExistence type="predicted"/>
<dbReference type="InterPro" id="IPR036119">
    <property type="entry name" value="NOS_N_sf"/>
</dbReference>
<dbReference type="SUPFAM" id="SSF56512">
    <property type="entry name" value="Nitric oxide (NO) synthase oxygenase domain"/>
    <property type="match status" value="1"/>
</dbReference>
<reference evidence="2 3" key="1">
    <citation type="journal article" date="2015" name="BMC Genomics">
        <title>Gene expression during zombie ant biting behavior reflects the complexity underlying fungal parasitic behavioral manipulation.</title>
        <authorList>
            <person name="de Bekker C."/>
            <person name="Ohm R.A."/>
            <person name="Loreto R.G."/>
            <person name="Sebastian A."/>
            <person name="Albert I."/>
            <person name="Merrow M."/>
            <person name="Brachmann A."/>
            <person name="Hughes D.P."/>
        </authorList>
    </citation>
    <scope>NUCLEOTIDE SEQUENCE [LARGE SCALE GENOMIC DNA]</scope>
    <source>
        <strain evidence="2 3">SC16a</strain>
    </source>
</reference>
<dbReference type="InterPro" id="IPR044943">
    <property type="entry name" value="NOS_dom_1"/>
</dbReference>
<dbReference type="InterPro" id="IPR004030">
    <property type="entry name" value="NOS_N"/>
</dbReference>
<accession>A0A2A9PMM3</accession>
<dbReference type="AlphaFoldDB" id="A0A2A9PMM3"/>
<feature type="domain" description="Nitric oxide synthase (NOS)" evidence="1">
    <location>
        <begin position="52"/>
        <end position="131"/>
    </location>
</feature>
<organism evidence="2 3">
    <name type="scientific">Ophiocordyceps unilateralis</name>
    <name type="common">Zombie-ant fungus</name>
    <name type="synonym">Torrubia unilateralis</name>
    <dbReference type="NCBI Taxonomy" id="268505"/>
    <lineage>
        <taxon>Eukaryota</taxon>
        <taxon>Fungi</taxon>
        <taxon>Dikarya</taxon>
        <taxon>Ascomycota</taxon>
        <taxon>Pezizomycotina</taxon>
        <taxon>Sordariomycetes</taxon>
        <taxon>Hypocreomycetidae</taxon>
        <taxon>Hypocreales</taxon>
        <taxon>Ophiocordycipitaceae</taxon>
        <taxon>Ophiocordyceps</taxon>
    </lineage>
</organism>
<keyword evidence="3" id="KW-1185">Reference proteome</keyword>
<sequence length="132" mass="15234">MPFTKPGPEEEFRRIKCHYSQLSSTGCTRSFCQSGRMVHTDEQKVGEERTSEVVEAEAVDFLRQLRRDGIIQSDEALQQRTGAVLREIRRTSESKATAGIWNPTAQELEHGLRLSWKHARKCIMRSEYSHLK</sequence>
<dbReference type="STRING" id="268505.A0A2A9PMM3"/>
<protein>
    <recommendedName>
        <fullName evidence="1">Nitric oxide synthase (NOS) domain-containing protein</fullName>
    </recommendedName>
</protein>
<dbReference type="Pfam" id="PF02898">
    <property type="entry name" value="NO_synthase"/>
    <property type="match status" value="1"/>
</dbReference>
<evidence type="ECO:0000259" key="1">
    <source>
        <dbReference type="Pfam" id="PF02898"/>
    </source>
</evidence>
<dbReference type="Gene3D" id="3.90.340.10">
    <property type="entry name" value="Nitric Oxide Synthase, Chain A, domain 1"/>
    <property type="match status" value="1"/>
</dbReference>
<comment type="caution">
    <text evidence="2">The sequence shown here is derived from an EMBL/GenBank/DDBJ whole genome shotgun (WGS) entry which is preliminary data.</text>
</comment>
<dbReference type="PROSITE" id="PS51257">
    <property type="entry name" value="PROKAR_LIPOPROTEIN"/>
    <property type="match status" value="1"/>
</dbReference>